<evidence type="ECO:0000313" key="9">
    <source>
        <dbReference type="EMBL" id="KAG8508050.1"/>
    </source>
</evidence>
<accession>A0A8J5ZYC9</accession>
<dbReference type="GO" id="GO:0006325">
    <property type="term" value="P:chromatin organization"/>
    <property type="evidence" value="ECO:0007669"/>
    <property type="project" value="TreeGrafter"/>
</dbReference>
<comment type="subcellular location">
    <subcellularLocation>
        <location evidence="1">Nucleus</location>
    </subcellularLocation>
</comment>
<dbReference type="AlphaFoldDB" id="A0A8J5ZYC9"/>
<dbReference type="InterPro" id="IPR000079">
    <property type="entry name" value="HMGN_fam"/>
</dbReference>
<dbReference type="Proteomes" id="UP000700334">
    <property type="component" value="Unassembled WGS sequence"/>
</dbReference>
<dbReference type="GO" id="GO:0000785">
    <property type="term" value="C:chromatin"/>
    <property type="evidence" value="ECO:0007669"/>
    <property type="project" value="InterPro"/>
</dbReference>
<dbReference type="PRINTS" id="PR00925">
    <property type="entry name" value="NONHISHMG17"/>
</dbReference>
<dbReference type="PANTHER" id="PTHR23087:SF13">
    <property type="entry name" value="NON-HISTONE CHROMOSOMAL PROTEIN HMG-17"/>
    <property type="match status" value="1"/>
</dbReference>
<feature type="compositionally biased region" description="Basic and acidic residues" evidence="8">
    <location>
        <begin position="77"/>
        <end position="89"/>
    </location>
</feature>
<dbReference type="Pfam" id="PF01101">
    <property type="entry name" value="HMG14_17"/>
    <property type="match status" value="1"/>
</dbReference>
<dbReference type="GO" id="GO:0031492">
    <property type="term" value="F:nucleosomal DNA binding"/>
    <property type="evidence" value="ECO:0007669"/>
    <property type="project" value="InterPro"/>
</dbReference>
<evidence type="ECO:0000256" key="1">
    <source>
        <dbReference type="ARBA" id="ARBA00004123"/>
    </source>
</evidence>
<dbReference type="SMART" id="SM00527">
    <property type="entry name" value="HMG17"/>
    <property type="match status" value="1"/>
</dbReference>
<keyword evidence="3" id="KW-0238">DNA-binding</keyword>
<dbReference type="EMBL" id="JAGFMF010012069">
    <property type="protein sequence ID" value="KAG8508050.1"/>
    <property type="molecule type" value="Genomic_DNA"/>
</dbReference>
<evidence type="ECO:0000313" key="10">
    <source>
        <dbReference type="Proteomes" id="UP000700334"/>
    </source>
</evidence>
<evidence type="ECO:0000256" key="3">
    <source>
        <dbReference type="ARBA" id="ARBA00023125"/>
    </source>
</evidence>
<comment type="function">
    <text evidence="5">Binds to the inner side of the nucleosomal DNA thus altering the interaction between the DNA and the histone octamer. May be involved in the process which maintains transcribable genes in a unique chromatin conformation.</text>
</comment>
<keyword evidence="4" id="KW-0539">Nucleus</keyword>
<evidence type="ECO:0000256" key="4">
    <source>
        <dbReference type="ARBA" id="ARBA00023242"/>
    </source>
</evidence>
<feature type="region of interest" description="Disordered" evidence="8">
    <location>
        <begin position="35"/>
        <end position="99"/>
    </location>
</feature>
<keyword evidence="10" id="KW-1185">Reference proteome</keyword>
<organism evidence="9 10">
    <name type="scientific">Galemys pyrenaicus</name>
    <name type="common">Iberian desman</name>
    <name type="synonym">Pyrenean desman</name>
    <dbReference type="NCBI Taxonomy" id="202257"/>
    <lineage>
        <taxon>Eukaryota</taxon>
        <taxon>Metazoa</taxon>
        <taxon>Chordata</taxon>
        <taxon>Craniata</taxon>
        <taxon>Vertebrata</taxon>
        <taxon>Euteleostomi</taxon>
        <taxon>Mammalia</taxon>
        <taxon>Eutheria</taxon>
        <taxon>Laurasiatheria</taxon>
        <taxon>Eulipotyphla</taxon>
        <taxon>Talpidae</taxon>
        <taxon>Galemys</taxon>
    </lineage>
</organism>
<evidence type="ECO:0000256" key="5">
    <source>
        <dbReference type="ARBA" id="ARBA00037490"/>
    </source>
</evidence>
<evidence type="ECO:0000256" key="2">
    <source>
        <dbReference type="ARBA" id="ARBA00007696"/>
    </source>
</evidence>
<sequence length="122" mass="13357">MAEREATVVHFLSHGSTFDHLLVLDLSSVFKHPHPTSIATMSKRKVDGDGQGDKAKVKAEPQRRSTKLRAKAASPKPEPKPKKAGERKGQQVPKGKNGAHNLLLTLASTYYTVDPLKQQHAT</sequence>
<dbReference type="PANTHER" id="PTHR23087">
    <property type="entry name" value="NONHISTONE CHROMOSOMAL PROTEIN HMG"/>
    <property type="match status" value="1"/>
</dbReference>
<evidence type="ECO:0000256" key="7">
    <source>
        <dbReference type="ARBA" id="ARBA00042290"/>
    </source>
</evidence>
<proteinExistence type="inferred from homology"/>
<evidence type="ECO:0000256" key="8">
    <source>
        <dbReference type="SAM" id="MobiDB-lite"/>
    </source>
</evidence>
<evidence type="ECO:0000256" key="6">
    <source>
        <dbReference type="ARBA" id="ARBA00040304"/>
    </source>
</evidence>
<name>A0A8J5ZYC9_GALPY</name>
<gene>
    <name evidence="9" type="ORF">J0S82_001552</name>
</gene>
<reference evidence="9" key="1">
    <citation type="journal article" date="2021" name="Evol. Appl.">
        <title>The genome of the Pyrenean desman and the effects of bottlenecks and inbreeding on the genomic landscape of an endangered species.</title>
        <authorList>
            <person name="Escoda L."/>
            <person name="Castresana J."/>
        </authorList>
    </citation>
    <scope>NUCLEOTIDE SEQUENCE</scope>
    <source>
        <strain evidence="9">IBE-C5619</strain>
    </source>
</reference>
<comment type="caution">
    <text evidence="9">The sequence shown here is derived from an EMBL/GenBank/DDBJ whole genome shotgun (WGS) entry which is preliminary data.</text>
</comment>
<feature type="compositionally biased region" description="Basic and acidic residues" evidence="8">
    <location>
        <begin position="44"/>
        <end position="63"/>
    </location>
</feature>
<dbReference type="GO" id="GO:0005634">
    <property type="term" value="C:nucleus"/>
    <property type="evidence" value="ECO:0007669"/>
    <property type="project" value="UniProtKB-SubCell"/>
</dbReference>
<protein>
    <recommendedName>
        <fullName evidence="6">Non-histone chromosomal protein HMG-17</fullName>
    </recommendedName>
    <alternativeName>
        <fullName evidence="7">High mobility group nucleosome-binding domain-containing protein 2</fullName>
    </alternativeName>
</protein>
<comment type="similarity">
    <text evidence="2">Belongs to the HMGN family.</text>
</comment>